<dbReference type="InterPro" id="IPR003374">
    <property type="entry name" value="ApbE-like_sf"/>
</dbReference>
<sequence length="317" mass="35228">MVFCSAVAQQKTFFMEGKAQGTTYQIQYLAEHEIVFKSSIDSVMHTIDQSMSLYQPHSLISMFNRQYHYELLIDTHMQNVLREAFRVHEKSKGLFDITVKPLVDLWGFGSEGIDDYPKQSAIDTVLSYVGMNKIWLQGDVLHKQDSRIAIDLNGIAQGYTVDVVAQLLDKSGIESYLVEVGGEIRTKGTKVDGNNYEVAIERPVGAESSTFVLQLADLAVTTSGNYRKVAEYEGKKVHHHMNPSTGYPLQNNVVSATIIAPTAMQADAYDNVFMALSPTEGIALAETLPGIEVYLIYEQGGAYKEAFSDGFIPYVKP</sequence>
<dbReference type="RefSeq" id="WP_066753757.1">
    <property type="nucleotide sequence ID" value="NZ_JBHUMB010000005.1"/>
</dbReference>
<evidence type="ECO:0000256" key="1">
    <source>
        <dbReference type="ARBA" id="ARBA00001946"/>
    </source>
</evidence>
<evidence type="ECO:0000313" key="12">
    <source>
        <dbReference type="EMBL" id="MFD2742222.1"/>
    </source>
</evidence>
<gene>
    <name evidence="12" type="ORF">ACFSQ6_02305</name>
</gene>
<dbReference type="InterPro" id="IPR024932">
    <property type="entry name" value="ApbE"/>
</dbReference>
<keyword evidence="8 11" id="KW-0460">Magnesium</keyword>
<evidence type="ECO:0000256" key="8">
    <source>
        <dbReference type="ARBA" id="ARBA00022842"/>
    </source>
</evidence>
<dbReference type="Pfam" id="PF02424">
    <property type="entry name" value="ApbE"/>
    <property type="match status" value="1"/>
</dbReference>
<evidence type="ECO:0000256" key="5">
    <source>
        <dbReference type="ARBA" id="ARBA00022679"/>
    </source>
</evidence>
<keyword evidence="6 11" id="KW-0479">Metal-binding</keyword>
<evidence type="ECO:0000256" key="6">
    <source>
        <dbReference type="ARBA" id="ARBA00022723"/>
    </source>
</evidence>
<organism evidence="12 13">
    <name type="scientific">Sphingobacterium populi</name>
    <dbReference type="NCBI Taxonomy" id="1812824"/>
    <lineage>
        <taxon>Bacteria</taxon>
        <taxon>Pseudomonadati</taxon>
        <taxon>Bacteroidota</taxon>
        <taxon>Sphingobacteriia</taxon>
        <taxon>Sphingobacteriales</taxon>
        <taxon>Sphingobacteriaceae</taxon>
        <taxon>Sphingobacterium</taxon>
    </lineage>
</organism>
<comment type="cofactor">
    <cofactor evidence="1">
        <name>Mg(2+)</name>
        <dbReference type="ChEBI" id="CHEBI:18420"/>
    </cofactor>
</comment>
<keyword evidence="4 11" id="KW-0285">Flavoprotein</keyword>
<dbReference type="PANTHER" id="PTHR30040">
    <property type="entry name" value="THIAMINE BIOSYNTHESIS LIPOPROTEIN APBE"/>
    <property type="match status" value="1"/>
</dbReference>
<keyword evidence="7 11" id="KW-0274">FAD</keyword>
<evidence type="ECO:0000256" key="7">
    <source>
        <dbReference type="ARBA" id="ARBA00022827"/>
    </source>
</evidence>
<evidence type="ECO:0000256" key="3">
    <source>
        <dbReference type="ARBA" id="ARBA00016337"/>
    </source>
</evidence>
<dbReference type="EC" id="2.7.1.180" evidence="2 11"/>
<keyword evidence="5 11" id="KW-0808">Transferase</keyword>
<evidence type="ECO:0000313" key="13">
    <source>
        <dbReference type="Proteomes" id="UP001597418"/>
    </source>
</evidence>
<comment type="caution">
    <text evidence="12">The sequence shown here is derived from an EMBL/GenBank/DDBJ whole genome shotgun (WGS) entry which is preliminary data.</text>
</comment>
<dbReference type="SUPFAM" id="SSF143631">
    <property type="entry name" value="ApbE-like"/>
    <property type="match status" value="1"/>
</dbReference>
<comment type="similarity">
    <text evidence="11">Belongs to the ApbE family.</text>
</comment>
<name>A0ABW5U9T4_9SPHI</name>
<dbReference type="PANTHER" id="PTHR30040:SF2">
    <property type="entry name" value="FAD:PROTEIN FMN TRANSFERASE"/>
    <property type="match status" value="1"/>
</dbReference>
<evidence type="ECO:0000256" key="10">
    <source>
        <dbReference type="ARBA" id="ARBA00048540"/>
    </source>
</evidence>
<keyword evidence="13" id="KW-1185">Reference proteome</keyword>
<dbReference type="EMBL" id="JBHUMB010000005">
    <property type="protein sequence ID" value="MFD2742222.1"/>
    <property type="molecule type" value="Genomic_DNA"/>
</dbReference>
<reference evidence="13" key="1">
    <citation type="journal article" date="2019" name="Int. J. Syst. Evol. Microbiol.">
        <title>The Global Catalogue of Microorganisms (GCM) 10K type strain sequencing project: providing services to taxonomists for standard genome sequencing and annotation.</title>
        <authorList>
            <consortium name="The Broad Institute Genomics Platform"/>
            <consortium name="The Broad Institute Genome Sequencing Center for Infectious Disease"/>
            <person name="Wu L."/>
            <person name="Ma J."/>
        </authorList>
    </citation>
    <scope>NUCLEOTIDE SEQUENCE [LARGE SCALE GENOMIC DNA]</scope>
    <source>
        <strain evidence="13">KCTC 42247</strain>
    </source>
</reference>
<evidence type="ECO:0000256" key="9">
    <source>
        <dbReference type="ARBA" id="ARBA00031306"/>
    </source>
</evidence>
<comment type="catalytic activity">
    <reaction evidence="10 11">
        <text>L-threonyl-[protein] + FAD = FMN-L-threonyl-[protein] + AMP + H(+)</text>
        <dbReference type="Rhea" id="RHEA:36847"/>
        <dbReference type="Rhea" id="RHEA-COMP:11060"/>
        <dbReference type="Rhea" id="RHEA-COMP:11061"/>
        <dbReference type="ChEBI" id="CHEBI:15378"/>
        <dbReference type="ChEBI" id="CHEBI:30013"/>
        <dbReference type="ChEBI" id="CHEBI:57692"/>
        <dbReference type="ChEBI" id="CHEBI:74257"/>
        <dbReference type="ChEBI" id="CHEBI:456215"/>
        <dbReference type="EC" id="2.7.1.180"/>
    </reaction>
</comment>
<proteinExistence type="inferred from homology"/>
<evidence type="ECO:0000256" key="2">
    <source>
        <dbReference type="ARBA" id="ARBA00011955"/>
    </source>
</evidence>
<dbReference type="GO" id="GO:0016740">
    <property type="term" value="F:transferase activity"/>
    <property type="evidence" value="ECO:0007669"/>
    <property type="project" value="UniProtKB-KW"/>
</dbReference>
<dbReference type="Gene3D" id="3.10.520.10">
    <property type="entry name" value="ApbE-like domains"/>
    <property type="match status" value="1"/>
</dbReference>
<dbReference type="Proteomes" id="UP001597418">
    <property type="component" value="Unassembled WGS sequence"/>
</dbReference>
<evidence type="ECO:0000256" key="4">
    <source>
        <dbReference type="ARBA" id="ARBA00022630"/>
    </source>
</evidence>
<evidence type="ECO:0000256" key="11">
    <source>
        <dbReference type="PIRNR" id="PIRNR006268"/>
    </source>
</evidence>
<protein>
    <recommendedName>
        <fullName evidence="3 11">FAD:protein FMN transferase</fullName>
        <ecNumber evidence="2 11">2.7.1.180</ecNumber>
    </recommendedName>
    <alternativeName>
        <fullName evidence="9 11">Flavin transferase</fullName>
    </alternativeName>
</protein>
<dbReference type="PIRSF" id="PIRSF006268">
    <property type="entry name" value="ApbE"/>
    <property type="match status" value="1"/>
</dbReference>
<accession>A0ABW5U9T4</accession>